<evidence type="ECO:0000313" key="10">
    <source>
        <dbReference type="Proteomes" id="UP000182130"/>
    </source>
</evidence>
<keyword evidence="2" id="KW-1003">Cell membrane</keyword>
<dbReference type="AlphaFoldDB" id="A0A1G8II15"/>
<dbReference type="Proteomes" id="UP000182130">
    <property type="component" value="Unassembled WGS sequence"/>
</dbReference>
<dbReference type="RefSeq" id="WP_074586273.1">
    <property type="nucleotide sequence ID" value="NZ_FNEI01000001.1"/>
</dbReference>
<accession>A0A1G8II15</accession>
<evidence type="ECO:0000256" key="4">
    <source>
        <dbReference type="ARBA" id="ARBA00022989"/>
    </source>
</evidence>
<proteinExistence type="inferred from homology"/>
<keyword evidence="4" id="KW-1133">Transmembrane helix</keyword>
<reference evidence="10" key="1">
    <citation type="submission" date="2016-10" db="EMBL/GenBank/DDBJ databases">
        <authorList>
            <person name="Varghese N."/>
            <person name="Submissions S."/>
        </authorList>
    </citation>
    <scope>NUCLEOTIDE SEQUENCE [LARGE SCALE GENOMIC DNA]</scope>
    <source>
        <strain evidence="10">CGMCC 1.10783</strain>
    </source>
</reference>
<feature type="domain" description="MacB-like periplasmic core" evidence="8">
    <location>
        <begin position="23"/>
        <end position="225"/>
    </location>
</feature>
<comment type="subcellular location">
    <subcellularLocation>
        <location evidence="1">Cell membrane</location>
        <topology evidence="1">Multi-pass membrane protein</topology>
    </subcellularLocation>
</comment>
<evidence type="ECO:0000256" key="5">
    <source>
        <dbReference type="ARBA" id="ARBA00023136"/>
    </source>
</evidence>
<dbReference type="PANTHER" id="PTHR30572">
    <property type="entry name" value="MEMBRANE COMPONENT OF TRANSPORTER-RELATED"/>
    <property type="match status" value="1"/>
</dbReference>
<dbReference type="InterPro" id="IPR025857">
    <property type="entry name" value="MacB_PCD"/>
</dbReference>
<dbReference type="InterPro" id="IPR003838">
    <property type="entry name" value="ABC3_permease_C"/>
</dbReference>
<evidence type="ECO:0000256" key="1">
    <source>
        <dbReference type="ARBA" id="ARBA00004651"/>
    </source>
</evidence>
<dbReference type="OrthoDB" id="3510103at2"/>
<comment type="similarity">
    <text evidence="6">Belongs to the ABC-4 integral membrane protein family.</text>
</comment>
<evidence type="ECO:0000256" key="6">
    <source>
        <dbReference type="ARBA" id="ARBA00038076"/>
    </source>
</evidence>
<dbReference type="Pfam" id="PF12704">
    <property type="entry name" value="MacB_PCD"/>
    <property type="match status" value="1"/>
</dbReference>
<keyword evidence="5" id="KW-0472">Membrane</keyword>
<dbReference type="GO" id="GO:0005886">
    <property type="term" value="C:plasma membrane"/>
    <property type="evidence" value="ECO:0007669"/>
    <property type="project" value="UniProtKB-SubCell"/>
</dbReference>
<evidence type="ECO:0000256" key="3">
    <source>
        <dbReference type="ARBA" id="ARBA00022692"/>
    </source>
</evidence>
<evidence type="ECO:0000259" key="7">
    <source>
        <dbReference type="Pfam" id="PF02687"/>
    </source>
</evidence>
<dbReference type="InterPro" id="IPR050250">
    <property type="entry name" value="Macrolide_Exporter_MacB"/>
</dbReference>
<keyword evidence="3" id="KW-0812">Transmembrane</keyword>
<keyword evidence="10" id="KW-1185">Reference proteome</keyword>
<protein>
    <submittedName>
        <fullName evidence="9">Putative ABC transport system permease protein</fullName>
    </submittedName>
</protein>
<dbReference type="Pfam" id="PF02687">
    <property type="entry name" value="FtsX"/>
    <property type="match status" value="1"/>
</dbReference>
<feature type="domain" description="ABC3 transporter permease C-terminal" evidence="7">
    <location>
        <begin position="268"/>
        <end position="385"/>
    </location>
</feature>
<evidence type="ECO:0000313" key="9">
    <source>
        <dbReference type="EMBL" id="SDI18649.1"/>
    </source>
</evidence>
<evidence type="ECO:0000256" key="2">
    <source>
        <dbReference type="ARBA" id="ARBA00022475"/>
    </source>
</evidence>
<dbReference type="PANTHER" id="PTHR30572:SF4">
    <property type="entry name" value="ABC TRANSPORTER PERMEASE YTRF"/>
    <property type="match status" value="1"/>
</dbReference>
<organism evidence="9 10">
    <name type="scientific">Arthrobacter cupressi</name>
    <dbReference type="NCBI Taxonomy" id="1045773"/>
    <lineage>
        <taxon>Bacteria</taxon>
        <taxon>Bacillati</taxon>
        <taxon>Actinomycetota</taxon>
        <taxon>Actinomycetes</taxon>
        <taxon>Micrococcales</taxon>
        <taxon>Micrococcaceae</taxon>
        <taxon>Arthrobacter</taxon>
    </lineage>
</organism>
<name>A0A1G8II15_9MICC</name>
<gene>
    <name evidence="9" type="ORF">SAMN05216555_101255</name>
</gene>
<dbReference type="EMBL" id="FNEI01000001">
    <property type="protein sequence ID" value="SDI18649.1"/>
    <property type="molecule type" value="Genomic_DNA"/>
</dbReference>
<dbReference type="GO" id="GO:0022857">
    <property type="term" value="F:transmembrane transporter activity"/>
    <property type="evidence" value="ECO:0007669"/>
    <property type="project" value="TreeGrafter"/>
</dbReference>
<evidence type="ECO:0000259" key="8">
    <source>
        <dbReference type="Pfam" id="PF12704"/>
    </source>
</evidence>
<dbReference type="STRING" id="1045773.SAMN05216555_101255"/>
<sequence>MSGVVSAFVEAWQELRINKVRILLALVGVAVSVTALTSVVGVGDLAREGFKVQAERSQGRTATVALSVNGPTTPDPVRLEKAYQGIVERYGISYWTHTGQAQARFQFPGGVQDVQMTLVDPGYGVIHRTDVTQGSWFADDDEQRLAPAVVVSEAFYNTAGRPDLVRKPLAKLIGEQETTAVIIGVVPDLFPQAPPSAFMLNGAAQSAGIAKGYGQFKVWVQDGQAAALMPAMQADLQMQFPDMYIDATRMDYAAHGDPIAVAQVAVGAVAGLVLLLGAMGMLNISMVTIRYRVREIGIRRSFGATSGRIFVGVMMESLVATAVAGIVGVMLAVAVVKNPWIQQKVAPALSEYPPFPLEAAMLGFGAAVLVGALAGAIPALVAVRIKVIDAIRF</sequence>